<dbReference type="eggNOG" id="arCOG07853">
    <property type="taxonomic scope" value="Archaea"/>
</dbReference>
<dbReference type="EMBL" id="CP000575">
    <property type="protein sequence ID" value="ABN69472.1"/>
    <property type="molecule type" value="Genomic_DNA"/>
</dbReference>
<dbReference type="STRING" id="399550.Smar_0360"/>
<keyword evidence="2" id="KW-1185">Reference proteome</keyword>
<sequence>MSINNLLSERISTGNFSIKDLEILLESIAKLKLQPLTVRNTFLKVLESRDSIHRLLEIVLSDPDRFYELLSKYHVLVENAGTVLYKAYIISALKKYGLNPKPMPSVGKAIYSLIEAHHYVSLYNPLVMLYIALNKPSSLRNSVIKPMADKIELYEANPNSRNLYIFRDTLLFLSIIIDPRGSIPILYNGYEYEWIIDLIEKSGIKVLESTKKLILTGYLRILKGLSESIRALTRGLNRLENFEKDLYSISSARMAVEVLRTYIDFIRSYSEKSLERIITLMNGLIGAGFSNVYDTITYVLGKELDSTAFIRSNKYLLTEFLVEMSLLDKMYKEGLIEEYDVYEYLEKLAIMISDKVKHVRNEIILMLDQDLEPYRSLRSRVFENRDSRFLSWLNIGE</sequence>
<dbReference type="HOGENOM" id="CLU_693755_0_0_2"/>
<dbReference type="KEGG" id="smr:Smar_0360"/>
<dbReference type="RefSeq" id="WP_011838663.1">
    <property type="nucleotide sequence ID" value="NC_009033.1"/>
</dbReference>
<evidence type="ECO:0000313" key="1">
    <source>
        <dbReference type="EMBL" id="ABN69472.1"/>
    </source>
</evidence>
<evidence type="ECO:0000313" key="2">
    <source>
        <dbReference type="Proteomes" id="UP000000254"/>
    </source>
</evidence>
<dbReference type="GeneID" id="4907320"/>
<accession>A3DLG2</accession>
<dbReference type="AlphaFoldDB" id="A3DLG2"/>
<proteinExistence type="predicted"/>
<dbReference type="OrthoDB" id="373753at2157"/>
<protein>
    <submittedName>
        <fullName evidence="1">Uncharacterized protein</fullName>
    </submittedName>
</protein>
<gene>
    <name evidence="1" type="ordered locus">Smar_0360</name>
</gene>
<name>A3DLG2_STAMF</name>
<organism evidence="1 2">
    <name type="scientific">Staphylothermus marinus (strain ATCC 43588 / DSM 3639 / JCM 9404 / F1)</name>
    <dbReference type="NCBI Taxonomy" id="399550"/>
    <lineage>
        <taxon>Archaea</taxon>
        <taxon>Thermoproteota</taxon>
        <taxon>Thermoprotei</taxon>
        <taxon>Desulfurococcales</taxon>
        <taxon>Desulfurococcaceae</taxon>
        <taxon>Staphylothermus</taxon>
    </lineage>
</organism>
<dbReference type="Proteomes" id="UP000000254">
    <property type="component" value="Chromosome"/>
</dbReference>
<reference evidence="2" key="1">
    <citation type="journal article" date="2009" name="BMC Genomics">
        <title>The complete genome sequence of Staphylothermus marinus reveals differences in sulfur metabolism among heterotrophic Crenarchaeota.</title>
        <authorList>
            <person name="Anderson I.J."/>
            <person name="Dharmarajan L."/>
            <person name="Rodriguez J."/>
            <person name="Hooper S."/>
            <person name="Porat I."/>
            <person name="Ulrich L.E."/>
            <person name="Elkins J.G."/>
            <person name="Mavromatis K."/>
            <person name="Sun H."/>
            <person name="Land M."/>
            <person name="Lapidus A."/>
            <person name="Lucas S."/>
            <person name="Barry K."/>
            <person name="Huber H."/>
            <person name="Zhulin I.B."/>
            <person name="Whitman W.B."/>
            <person name="Mukhopadhyay B."/>
            <person name="Woese C."/>
            <person name="Bristow J."/>
            <person name="Kyrpides N."/>
        </authorList>
    </citation>
    <scope>NUCLEOTIDE SEQUENCE [LARGE SCALE GENOMIC DNA]</scope>
    <source>
        <strain evidence="2">ATCC 43588 / DSM 3639 / JCM 9404 / F1</strain>
    </source>
</reference>
<reference evidence="1 2" key="2">
    <citation type="journal article" date="2009" name="Stand. Genomic Sci.">
        <title>Complete genome sequence of Staphylothermus marinus Stetter and Fiala 1986 type strain F1.</title>
        <authorList>
            <person name="Anderson I.J."/>
            <person name="Sun H."/>
            <person name="Lapidus A."/>
            <person name="Copeland A."/>
            <person name="Glavina Del Rio T."/>
            <person name="Tice H."/>
            <person name="Dalin E."/>
            <person name="Lucas S."/>
            <person name="Barry K."/>
            <person name="Land M."/>
            <person name="Richardson P."/>
            <person name="Huber H."/>
            <person name="Kyrpides N.C."/>
        </authorList>
    </citation>
    <scope>NUCLEOTIDE SEQUENCE [LARGE SCALE GENOMIC DNA]</scope>
    <source>
        <strain evidence="2">ATCC 43588 / DSM 3639 / JCM 9404 / F1</strain>
    </source>
</reference>